<comment type="similarity">
    <text evidence="1">Belongs to the SlyX family.</text>
</comment>
<dbReference type="EMBL" id="JBBMRA010000001">
    <property type="protein sequence ID" value="MEM5535150.1"/>
    <property type="molecule type" value="Genomic_DNA"/>
</dbReference>
<dbReference type="InterPro" id="IPR007236">
    <property type="entry name" value="SlyX"/>
</dbReference>
<organism evidence="2 3">
    <name type="scientific">Neptuniibacter pectenicola</name>
    <dbReference type="NCBI Taxonomy" id="1806669"/>
    <lineage>
        <taxon>Bacteria</taxon>
        <taxon>Pseudomonadati</taxon>
        <taxon>Pseudomonadota</taxon>
        <taxon>Gammaproteobacteria</taxon>
        <taxon>Oceanospirillales</taxon>
        <taxon>Oceanospirillaceae</taxon>
        <taxon>Neptuniibacter</taxon>
    </lineage>
</organism>
<dbReference type="PANTHER" id="PTHR36508">
    <property type="entry name" value="PROTEIN SLYX"/>
    <property type="match status" value="1"/>
</dbReference>
<dbReference type="Pfam" id="PF04102">
    <property type="entry name" value="SlyX"/>
    <property type="match status" value="1"/>
</dbReference>
<dbReference type="HAMAP" id="MF_00715">
    <property type="entry name" value="SlyX"/>
    <property type="match status" value="1"/>
</dbReference>
<dbReference type="Gene3D" id="1.20.5.300">
    <property type="match status" value="1"/>
</dbReference>
<evidence type="ECO:0000313" key="2">
    <source>
        <dbReference type="EMBL" id="MEM5535150.1"/>
    </source>
</evidence>
<protein>
    <recommendedName>
        <fullName evidence="1">Protein SlyX homolog</fullName>
    </recommendedName>
</protein>
<keyword evidence="3" id="KW-1185">Reference proteome</keyword>
<comment type="caution">
    <text evidence="2">The sequence shown here is derived from an EMBL/GenBank/DDBJ whole genome shotgun (WGS) entry which is preliminary data.</text>
</comment>
<dbReference type="Proteomes" id="UP001449225">
    <property type="component" value="Unassembled WGS sequence"/>
</dbReference>
<evidence type="ECO:0000256" key="1">
    <source>
        <dbReference type="HAMAP-Rule" id="MF_00715"/>
    </source>
</evidence>
<gene>
    <name evidence="1" type="primary">slyX</name>
    <name evidence="2" type="ORF">WNY58_01980</name>
</gene>
<sequence>MTEQERIDELETRVAFQEDTLDKLNSIVSTQELEILKLTRMMKIFSQQVKSITLDLPANRPEDEPPPPHY</sequence>
<accession>A0ABU9TN59</accession>
<dbReference type="PANTHER" id="PTHR36508:SF1">
    <property type="entry name" value="PROTEIN SLYX"/>
    <property type="match status" value="1"/>
</dbReference>
<reference evidence="2 3" key="1">
    <citation type="submission" date="2024-03" db="EMBL/GenBank/DDBJ databases">
        <title>Community enrichment and isolation of bacterial strains for fucoidan degradation.</title>
        <authorList>
            <person name="Sichert A."/>
        </authorList>
    </citation>
    <scope>NUCLEOTIDE SEQUENCE [LARGE SCALE GENOMIC DNA]</scope>
    <source>
        <strain evidence="2 3">AS76</strain>
    </source>
</reference>
<dbReference type="RefSeq" id="WP_067983180.1">
    <property type="nucleotide sequence ID" value="NZ_CAXBCE010000006.1"/>
</dbReference>
<evidence type="ECO:0000313" key="3">
    <source>
        <dbReference type="Proteomes" id="UP001449225"/>
    </source>
</evidence>
<proteinExistence type="inferred from homology"/>
<name>A0ABU9TN59_9GAMM</name>